<accession>A0A0F9BG99</accession>
<gene>
    <name evidence="1" type="ORF">LCGC14_2452110</name>
</gene>
<dbReference type="SUPFAM" id="SSF102405">
    <property type="entry name" value="MCP/YpsA-like"/>
    <property type="match status" value="1"/>
</dbReference>
<dbReference type="InterPro" id="IPR041164">
    <property type="entry name" value="LDcluster4"/>
</dbReference>
<dbReference type="Gene3D" id="3.40.50.450">
    <property type="match status" value="1"/>
</dbReference>
<protein>
    <recommendedName>
        <fullName evidence="2">TIGR00725 family protein</fullName>
    </recommendedName>
</protein>
<evidence type="ECO:0008006" key="2">
    <source>
        <dbReference type="Google" id="ProtNLM"/>
    </source>
</evidence>
<name>A0A0F9BG99_9ZZZZ</name>
<dbReference type="EMBL" id="LAZR01037966">
    <property type="protein sequence ID" value="KKL20775.1"/>
    <property type="molecule type" value="Genomic_DNA"/>
</dbReference>
<sequence>MAYKIVVSGAAKTNHCCKDIKEISKEVGREIARHKCVLITGGTTGVPYFATLGFKEIGGISVGFSPAISEAAHVKTYKLPTEPFDVMIYTGADYTGRNMIMTKAADGVIVICGRMGTFHEFVTAFEIQKPVGVLEGTGGTADKIRQIAKGPFRGYRRVFYEREPKALVKNLISDIKKQKLKVGK</sequence>
<organism evidence="1">
    <name type="scientific">marine sediment metagenome</name>
    <dbReference type="NCBI Taxonomy" id="412755"/>
    <lineage>
        <taxon>unclassified sequences</taxon>
        <taxon>metagenomes</taxon>
        <taxon>ecological metagenomes</taxon>
    </lineage>
</organism>
<dbReference type="Pfam" id="PF18306">
    <property type="entry name" value="LDcluster4"/>
    <property type="match status" value="1"/>
</dbReference>
<comment type="caution">
    <text evidence="1">The sequence shown here is derived from an EMBL/GenBank/DDBJ whole genome shotgun (WGS) entry which is preliminary data.</text>
</comment>
<evidence type="ECO:0000313" key="1">
    <source>
        <dbReference type="EMBL" id="KKL20775.1"/>
    </source>
</evidence>
<proteinExistence type="predicted"/>
<reference evidence="1" key="1">
    <citation type="journal article" date="2015" name="Nature">
        <title>Complex archaea that bridge the gap between prokaryotes and eukaryotes.</title>
        <authorList>
            <person name="Spang A."/>
            <person name="Saw J.H."/>
            <person name="Jorgensen S.L."/>
            <person name="Zaremba-Niedzwiedzka K."/>
            <person name="Martijn J."/>
            <person name="Lind A.E."/>
            <person name="van Eijk R."/>
            <person name="Schleper C."/>
            <person name="Guy L."/>
            <person name="Ettema T.J."/>
        </authorList>
    </citation>
    <scope>NUCLEOTIDE SEQUENCE</scope>
</reference>
<dbReference type="AlphaFoldDB" id="A0A0F9BG99"/>